<keyword evidence="3" id="KW-0963">Cytoplasm</keyword>
<dbReference type="PATRIC" id="fig|1423726.3.peg.1126"/>
<dbReference type="AlphaFoldDB" id="A0A0R1H6L3"/>
<protein>
    <recommendedName>
        <fullName evidence="3">dTTP/UTP pyrophosphatase</fullName>
        <shortName evidence="3">dTTPase/UTPase</shortName>
        <ecNumber evidence="3">3.6.1.9</ecNumber>
    </recommendedName>
    <alternativeName>
        <fullName evidence="3">Nucleoside triphosphate pyrophosphatase</fullName>
    </alternativeName>
    <alternativeName>
        <fullName evidence="3">Nucleotide pyrophosphatase</fullName>
        <shortName evidence="3">Nucleotide PPase</shortName>
    </alternativeName>
</protein>
<dbReference type="RefSeq" id="WP_057903744.1">
    <property type="nucleotide sequence ID" value="NZ_AZDA01000018.1"/>
</dbReference>
<keyword evidence="3" id="KW-0546">Nucleotide metabolism</keyword>
<dbReference type="PIRSF" id="PIRSF006305">
    <property type="entry name" value="Maf"/>
    <property type="match status" value="1"/>
</dbReference>
<dbReference type="PANTHER" id="PTHR43213:SF5">
    <property type="entry name" value="BIFUNCTIONAL DTTP_UTP PYROPHOSPHATASE_METHYLTRANSFERASE PROTEIN-RELATED"/>
    <property type="match status" value="1"/>
</dbReference>
<evidence type="ECO:0000256" key="2">
    <source>
        <dbReference type="ARBA" id="ARBA00022801"/>
    </source>
</evidence>
<dbReference type="SUPFAM" id="SSF52972">
    <property type="entry name" value="ITPase-like"/>
    <property type="match status" value="1"/>
</dbReference>
<dbReference type="Gene3D" id="3.90.950.10">
    <property type="match status" value="1"/>
</dbReference>
<dbReference type="STRING" id="1423726.FC07_GL001087"/>
<dbReference type="EC" id="3.6.1.9" evidence="3"/>
<gene>
    <name evidence="4" type="ORF">FC07_GL001087</name>
</gene>
<keyword evidence="5" id="KW-1185">Reference proteome</keyword>
<evidence type="ECO:0000313" key="4">
    <source>
        <dbReference type="EMBL" id="KRK40227.1"/>
    </source>
</evidence>
<sequence>MTFILASGSPRRQALLQRILPTFQVQLAQVSEQVPDGLAPAVHVQTLATRKGEAVATQFPTATVLSADTIVSFQGAVFGKPHSRQQAGARLAKLSGQTHQVYSGVWYHQPGQPAQTAVVCTDVTFYPLTPAQIDHYLATGEADDKAGAYGIQGYGGLFVKAIQGDYYNVMGLPLATVSRMILPEQLFKTAETQ</sequence>
<feature type="site" description="Important for substrate specificity" evidence="3">
    <location>
        <position position="11"/>
    </location>
</feature>
<dbReference type="HAMAP" id="MF_00528">
    <property type="entry name" value="Maf"/>
    <property type="match status" value="1"/>
</dbReference>
<accession>A0A0R1H6L3</accession>
<feature type="site" description="Important for substrate specificity" evidence="3">
    <location>
        <position position="152"/>
    </location>
</feature>
<comment type="caution">
    <text evidence="4">The sequence shown here is derived from an EMBL/GenBank/DDBJ whole genome shotgun (WGS) entry which is preliminary data.</text>
</comment>
<comment type="subcellular location">
    <subcellularLocation>
        <location evidence="3">Cytoplasm</location>
    </subcellularLocation>
</comment>
<comment type="caution">
    <text evidence="3">Lacks conserved residue(s) required for the propagation of feature annotation.</text>
</comment>
<organism evidence="4 5">
    <name type="scientific">Loigolactobacillus bifermentans DSM 20003</name>
    <dbReference type="NCBI Taxonomy" id="1423726"/>
    <lineage>
        <taxon>Bacteria</taxon>
        <taxon>Bacillati</taxon>
        <taxon>Bacillota</taxon>
        <taxon>Bacilli</taxon>
        <taxon>Lactobacillales</taxon>
        <taxon>Lactobacillaceae</taxon>
        <taxon>Loigolactobacillus</taxon>
    </lineage>
</organism>
<dbReference type="GO" id="GO:0036221">
    <property type="term" value="F:UTP diphosphatase activity"/>
    <property type="evidence" value="ECO:0007669"/>
    <property type="project" value="RHEA"/>
</dbReference>
<keyword evidence="2 3" id="KW-0378">Hydrolase</keyword>
<comment type="catalytic activity">
    <reaction evidence="3">
        <text>dTTP + H2O = dTMP + diphosphate + H(+)</text>
        <dbReference type="Rhea" id="RHEA:28534"/>
        <dbReference type="ChEBI" id="CHEBI:15377"/>
        <dbReference type="ChEBI" id="CHEBI:15378"/>
        <dbReference type="ChEBI" id="CHEBI:33019"/>
        <dbReference type="ChEBI" id="CHEBI:37568"/>
        <dbReference type="ChEBI" id="CHEBI:63528"/>
        <dbReference type="EC" id="3.6.1.9"/>
    </reaction>
</comment>
<comment type="function">
    <text evidence="3">Nucleoside triphosphate pyrophosphatase that hydrolyzes dTTP and UTP. May have a dual role in cell division arrest and in preventing the incorporation of modified nucleotides into cellular nucleic acids.</text>
</comment>
<comment type="cofactor">
    <cofactor evidence="1 3">
        <name>a divalent metal cation</name>
        <dbReference type="ChEBI" id="CHEBI:60240"/>
    </cofactor>
</comment>
<dbReference type="PANTHER" id="PTHR43213">
    <property type="entry name" value="BIFUNCTIONAL DTTP/UTP PYROPHOSPHATASE/METHYLTRANSFERASE PROTEIN-RELATED"/>
    <property type="match status" value="1"/>
</dbReference>
<dbReference type="InterPro" id="IPR029001">
    <property type="entry name" value="ITPase-like_fam"/>
</dbReference>
<proteinExistence type="inferred from homology"/>
<dbReference type="GO" id="GO:0005737">
    <property type="term" value="C:cytoplasm"/>
    <property type="evidence" value="ECO:0007669"/>
    <property type="project" value="UniProtKB-SubCell"/>
</dbReference>
<evidence type="ECO:0000313" key="5">
    <source>
        <dbReference type="Proteomes" id="UP000051461"/>
    </source>
</evidence>
<feature type="site" description="Important for substrate specificity" evidence="3">
    <location>
        <position position="69"/>
    </location>
</feature>
<comment type="similarity">
    <text evidence="3">Belongs to the Maf family. YhdE subfamily.</text>
</comment>
<dbReference type="InterPro" id="IPR003697">
    <property type="entry name" value="Maf-like"/>
</dbReference>
<dbReference type="GO" id="GO:0009117">
    <property type="term" value="P:nucleotide metabolic process"/>
    <property type="evidence" value="ECO:0007669"/>
    <property type="project" value="UniProtKB-KW"/>
</dbReference>
<evidence type="ECO:0000256" key="1">
    <source>
        <dbReference type="ARBA" id="ARBA00001968"/>
    </source>
</evidence>
<name>A0A0R1H6L3_9LACO</name>
<dbReference type="Proteomes" id="UP000051461">
    <property type="component" value="Unassembled WGS sequence"/>
</dbReference>
<dbReference type="GO" id="GO:0036218">
    <property type="term" value="F:dTTP diphosphatase activity"/>
    <property type="evidence" value="ECO:0007669"/>
    <property type="project" value="RHEA"/>
</dbReference>
<dbReference type="EMBL" id="AZDA01000018">
    <property type="protein sequence ID" value="KRK40227.1"/>
    <property type="molecule type" value="Genomic_DNA"/>
</dbReference>
<dbReference type="NCBIfam" id="TIGR00172">
    <property type="entry name" value="maf"/>
    <property type="match status" value="1"/>
</dbReference>
<dbReference type="CDD" id="cd00555">
    <property type="entry name" value="Maf"/>
    <property type="match status" value="1"/>
</dbReference>
<dbReference type="Pfam" id="PF02545">
    <property type="entry name" value="Maf"/>
    <property type="match status" value="1"/>
</dbReference>
<comment type="catalytic activity">
    <reaction evidence="3">
        <text>UTP + H2O = UMP + diphosphate + H(+)</text>
        <dbReference type="Rhea" id="RHEA:29395"/>
        <dbReference type="ChEBI" id="CHEBI:15377"/>
        <dbReference type="ChEBI" id="CHEBI:15378"/>
        <dbReference type="ChEBI" id="CHEBI:33019"/>
        <dbReference type="ChEBI" id="CHEBI:46398"/>
        <dbReference type="ChEBI" id="CHEBI:57865"/>
        <dbReference type="EC" id="3.6.1.9"/>
    </reaction>
</comment>
<evidence type="ECO:0000256" key="3">
    <source>
        <dbReference type="HAMAP-Rule" id="MF_00528"/>
    </source>
</evidence>
<reference evidence="4 5" key="1">
    <citation type="journal article" date="2015" name="Genome Announc.">
        <title>Expanding the biotechnology potential of lactobacilli through comparative genomics of 213 strains and associated genera.</title>
        <authorList>
            <person name="Sun Z."/>
            <person name="Harris H.M."/>
            <person name="McCann A."/>
            <person name="Guo C."/>
            <person name="Argimon S."/>
            <person name="Zhang W."/>
            <person name="Yang X."/>
            <person name="Jeffery I.B."/>
            <person name="Cooney J.C."/>
            <person name="Kagawa T.F."/>
            <person name="Liu W."/>
            <person name="Song Y."/>
            <person name="Salvetti E."/>
            <person name="Wrobel A."/>
            <person name="Rasinkangas P."/>
            <person name="Parkhill J."/>
            <person name="Rea M.C."/>
            <person name="O'Sullivan O."/>
            <person name="Ritari J."/>
            <person name="Douillard F.P."/>
            <person name="Paul Ross R."/>
            <person name="Yang R."/>
            <person name="Briner A.E."/>
            <person name="Felis G.E."/>
            <person name="de Vos W.M."/>
            <person name="Barrangou R."/>
            <person name="Klaenhammer T.R."/>
            <person name="Caufield P.W."/>
            <person name="Cui Y."/>
            <person name="Zhang H."/>
            <person name="O'Toole P.W."/>
        </authorList>
    </citation>
    <scope>NUCLEOTIDE SEQUENCE [LARGE SCALE GENOMIC DNA]</scope>
    <source>
        <strain evidence="4 5">DSM 20003</strain>
    </source>
</reference>
<dbReference type="OrthoDB" id="9807767at2"/>
<feature type="active site" description="Proton acceptor" evidence="3">
    <location>
        <position position="68"/>
    </location>
</feature>